<keyword evidence="2" id="KW-1185">Reference proteome</keyword>
<evidence type="ECO:0000313" key="2">
    <source>
        <dbReference type="Proteomes" id="UP000664349"/>
    </source>
</evidence>
<proteinExistence type="predicted"/>
<accession>A0ABS3GLC6</accession>
<dbReference type="Gene3D" id="3.30.700.10">
    <property type="entry name" value="Glycoprotein, Type 4 Pilin"/>
    <property type="match status" value="1"/>
</dbReference>
<dbReference type="Pfam" id="PF07963">
    <property type="entry name" value="N_methyl"/>
    <property type="match status" value="1"/>
</dbReference>
<sequence>MSRQTGFTLIEMLAALTLMALLLGASLPLSELSRRRAQEAELRHSLRQIRNAIDAYRQAVTDKKIEVSPDRSGYPPSLASLVDGVTDKSDPNGGKLYFLRRLPADPMCEGCAGADPAASWETRSYASSAEAFSSGGDVYDIRSKSLRKGINGVPYQQW</sequence>
<dbReference type="NCBIfam" id="TIGR02532">
    <property type="entry name" value="IV_pilin_GFxxxE"/>
    <property type="match status" value="1"/>
</dbReference>
<dbReference type="Proteomes" id="UP000664349">
    <property type="component" value="Unassembled WGS sequence"/>
</dbReference>
<dbReference type="RefSeq" id="WP_107731625.1">
    <property type="nucleotide sequence ID" value="NZ_AP019312.1"/>
</dbReference>
<protein>
    <submittedName>
        <fullName evidence="1">Type II secretion system protein</fullName>
    </submittedName>
</protein>
<name>A0ABS3GLC6_9NEIS</name>
<reference evidence="1 2" key="1">
    <citation type="submission" date="2021-03" db="EMBL/GenBank/DDBJ databases">
        <title>First Case of infection caused by Chromobacterium haemolyticum derived from water in China.</title>
        <authorList>
            <person name="Chen J."/>
            <person name="Liu C."/>
        </authorList>
    </citation>
    <scope>NUCLEOTIDE SEQUENCE [LARGE SCALE GENOMIC DNA]</scope>
    <source>
        <strain evidence="1 2">WJ-5</strain>
    </source>
</reference>
<dbReference type="GeneID" id="58558608"/>
<gene>
    <name evidence="1" type="ORF">J1C50_09955</name>
</gene>
<comment type="caution">
    <text evidence="1">The sequence shown here is derived from an EMBL/GenBank/DDBJ whole genome shotgun (WGS) entry which is preliminary data.</text>
</comment>
<dbReference type="InterPro" id="IPR012902">
    <property type="entry name" value="N_methyl_site"/>
</dbReference>
<dbReference type="PROSITE" id="PS00409">
    <property type="entry name" value="PROKAR_NTER_METHYL"/>
    <property type="match status" value="1"/>
</dbReference>
<dbReference type="InterPro" id="IPR045584">
    <property type="entry name" value="Pilin-like"/>
</dbReference>
<dbReference type="EMBL" id="JAFLRD010000007">
    <property type="protein sequence ID" value="MBO0415840.1"/>
    <property type="molecule type" value="Genomic_DNA"/>
</dbReference>
<dbReference type="SUPFAM" id="SSF54523">
    <property type="entry name" value="Pili subunits"/>
    <property type="match status" value="1"/>
</dbReference>
<organism evidence="1 2">
    <name type="scientific">Chromobacterium haemolyticum</name>
    <dbReference type="NCBI Taxonomy" id="394935"/>
    <lineage>
        <taxon>Bacteria</taxon>
        <taxon>Pseudomonadati</taxon>
        <taxon>Pseudomonadota</taxon>
        <taxon>Betaproteobacteria</taxon>
        <taxon>Neisseriales</taxon>
        <taxon>Chromobacteriaceae</taxon>
        <taxon>Chromobacterium</taxon>
    </lineage>
</organism>
<evidence type="ECO:0000313" key="1">
    <source>
        <dbReference type="EMBL" id="MBO0415840.1"/>
    </source>
</evidence>